<proteinExistence type="predicted"/>
<evidence type="ECO:0008006" key="4">
    <source>
        <dbReference type="Google" id="ProtNLM"/>
    </source>
</evidence>
<feature type="transmembrane region" description="Helical" evidence="1">
    <location>
        <begin position="31"/>
        <end position="58"/>
    </location>
</feature>
<keyword evidence="1" id="KW-0812">Transmembrane</keyword>
<keyword evidence="1" id="KW-1133">Transmembrane helix</keyword>
<name>A0ABS9UQW9_9BACT</name>
<keyword evidence="1" id="KW-0472">Membrane</keyword>
<keyword evidence="3" id="KW-1185">Reference proteome</keyword>
<dbReference type="EMBL" id="JAKZGS010000011">
    <property type="protein sequence ID" value="MCH7399033.1"/>
    <property type="molecule type" value="Genomic_DNA"/>
</dbReference>
<dbReference type="Proteomes" id="UP001165488">
    <property type="component" value="Unassembled WGS sequence"/>
</dbReference>
<sequence>MEELLIDKPVKLNLVELSNTDMVDINGGEPLTFGAICIAAGVGLGCVIIGAAVGYGIYRGIRYLTE</sequence>
<evidence type="ECO:0000256" key="1">
    <source>
        <dbReference type="SAM" id="Phobius"/>
    </source>
</evidence>
<evidence type="ECO:0000313" key="2">
    <source>
        <dbReference type="EMBL" id="MCH7399033.1"/>
    </source>
</evidence>
<comment type="caution">
    <text evidence="2">The sequence shown here is derived from an EMBL/GenBank/DDBJ whole genome shotgun (WGS) entry which is preliminary data.</text>
</comment>
<organism evidence="2 3">
    <name type="scientific">Belliella calami</name>
    <dbReference type="NCBI Taxonomy" id="2923436"/>
    <lineage>
        <taxon>Bacteria</taxon>
        <taxon>Pseudomonadati</taxon>
        <taxon>Bacteroidota</taxon>
        <taxon>Cytophagia</taxon>
        <taxon>Cytophagales</taxon>
        <taxon>Cyclobacteriaceae</taxon>
        <taxon>Belliella</taxon>
    </lineage>
</organism>
<protein>
    <recommendedName>
        <fullName evidence="4">Class IIb bacteriocin, lactobin A/cerein 7B family</fullName>
    </recommendedName>
</protein>
<reference evidence="2" key="1">
    <citation type="submission" date="2022-03" db="EMBL/GenBank/DDBJ databases">
        <title>De novo assembled genomes of Belliella spp. (Cyclobacteriaceae) strains.</title>
        <authorList>
            <person name="Szabo A."/>
            <person name="Korponai K."/>
            <person name="Felfoldi T."/>
        </authorList>
    </citation>
    <scope>NUCLEOTIDE SEQUENCE</scope>
    <source>
        <strain evidence="2">DSM 107340</strain>
    </source>
</reference>
<dbReference type="RefSeq" id="WP_241275535.1">
    <property type="nucleotide sequence ID" value="NZ_JAKZGS010000011.1"/>
</dbReference>
<gene>
    <name evidence="2" type="ORF">MM236_13595</name>
</gene>
<evidence type="ECO:0000313" key="3">
    <source>
        <dbReference type="Proteomes" id="UP001165488"/>
    </source>
</evidence>
<accession>A0ABS9UQW9</accession>